<evidence type="ECO:0000259" key="2">
    <source>
        <dbReference type="Pfam" id="PF00437"/>
    </source>
</evidence>
<name>A0A101XTN1_9BACL</name>
<accession>A0A101XTN1</accession>
<dbReference type="InterPro" id="IPR050921">
    <property type="entry name" value="T4SS_GSP_E_ATPase"/>
</dbReference>
<dbReference type="Gene3D" id="3.40.50.300">
    <property type="entry name" value="P-loop containing nucleotide triphosphate hydrolases"/>
    <property type="match status" value="1"/>
</dbReference>
<protein>
    <recommendedName>
        <fullName evidence="2">Bacterial type II secretion system protein E domain-containing protein</fullName>
    </recommendedName>
</protein>
<dbReference type="EMBL" id="LPVJ01000003">
    <property type="protein sequence ID" value="KUO97274.1"/>
    <property type="molecule type" value="Genomic_DNA"/>
</dbReference>
<dbReference type="GO" id="GO:0016887">
    <property type="term" value="F:ATP hydrolysis activity"/>
    <property type="evidence" value="ECO:0007669"/>
    <property type="project" value="InterPro"/>
</dbReference>
<dbReference type="RefSeq" id="WP_067711259.1">
    <property type="nucleotide sequence ID" value="NZ_LPVJ01000003.1"/>
</dbReference>
<proteinExistence type="inferred from homology"/>
<dbReference type="Gene3D" id="3.30.450.380">
    <property type="match status" value="1"/>
</dbReference>
<evidence type="ECO:0000313" key="4">
    <source>
        <dbReference type="Proteomes" id="UP000053557"/>
    </source>
</evidence>
<comment type="similarity">
    <text evidence="1">Belongs to the GSP E family.</text>
</comment>
<feature type="domain" description="Bacterial type II secretion system protein E" evidence="2">
    <location>
        <begin position="79"/>
        <end position="304"/>
    </location>
</feature>
<dbReference type="InterPro" id="IPR027417">
    <property type="entry name" value="P-loop_NTPase"/>
</dbReference>
<gene>
    <name evidence="3" type="ORF">ATW55_11835</name>
</gene>
<keyword evidence="4" id="KW-1185">Reference proteome</keyword>
<organism evidence="3 4">
    <name type="scientific">Ferroacidibacillus organovorans</name>
    <dbReference type="NCBI Taxonomy" id="1765683"/>
    <lineage>
        <taxon>Bacteria</taxon>
        <taxon>Bacillati</taxon>
        <taxon>Bacillota</taxon>
        <taxon>Bacilli</taxon>
        <taxon>Bacillales</taxon>
        <taxon>Alicyclobacillaceae</taxon>
        <taxon>Ferroacidibacillus</taxon>
    </lineage>
</organism>
<dbReference type="InterPro" id="IPR001482">
    <property type="entry name" value="T2SS/T4SS_dom"/>
</dbReference>
<dbReference type="AlphaFoldDB" id="A0A101XTN1"/>
<evidence type="ECO:0000256" key="1">
    <source>
        <dbReference type="ARBA" id="ARBA00006611"/>
    </source>
</evidence>
<dbReference type="PANTHER" id="PTHR30486">
    <property type="entry name" value="TWITCHING MOTILITY PROTEIN PILT"/>
    <property type="match status" value="1"/>
</dbReference>
<reference evidence="3 4" key="1">
    <citation type="submission" date="2015-12" db="EMBL/GenBank/DDBJ databases">
        <title>Draft genome sequence of Acidibacillus ferrooxidans ITV001, isolated from a chalcopyrite acid mine drainage site in Brazil.</title>
        <authorList>
            <person name="Dall'Agnol H."/>
            <person name="Nancucheo I."/>
            <person name="Johnson B."/>
            <person name="Oliveira R."/>
            <person name="Leite L."/>
            <person name="Pylro V."/>
            <person name="Nunes G.L."/>
            <person name="Tzotzos G."/>
            <person name="Fernandes G.R."/>
            <person name="Dutra J."/>
            <person name="Orellana S.C."/>
            <person name="Oliveira G."/>
        </authorList>
    </citation>
    <scope>NUCLEOTIDE SEQUENCE [LARGE SCALE GENOMIC DNA]</scope>
    <source>
        <strain evidence="4">ITV01</strain>
    </source>
</reference>
<comment type="caution">
    <text evidence="3">The sequence shown here is derived from an EMBL/GenBank/DDBJ whole genome shotgun (WGS) entry which is preliminary data.</text>
</comment>
<dbReference type="Pfam" id="PF00437">
    <property type="entry name" value="T2SSE"/>
    <property type="match status" value="1"/>
</dbReference>
<dbReference type="PANTHER" id="PTHR30486:SF6">
    <property type="entry name" value="TYPE IV PILUS RETRACTATION ATPASE PILT"/>
    <property type="match status" value="1"/>
</dbReference>
<dbReference type="SUPFAM" id="SSF52540">
    <property type="entry name" value="P-loop containing nucleoside triphosphate hydrolases"/>
    <property type="match status" value="1"/>
</dbReference>
<evidence type="ECO:0000313" key="3">
    <source>
        <dbReference type="EMBL" id="KUO97274.1"/>
    </source>
</evidence>
<dbReference type="OrthoDB" id="9810761at2"/>
<sequence>MASDNTQTANDVERLKAAVLGDPRMRQPGTTRTQWHAVLYRMCAEPETFVSVAERERIIQAVLDTWFQFDALQSVMEDPLVTDVHVMGTTTIIERNGRKFSAPNAQFPSEAALSEFIDRQLDGTPYVYSKSDPMADAMLSGGYRMNIVGGPGTRYTVRDAEGRILTEPRTIVSIRKPIYPFTLDDLVQLSLMDAPTREFIRLVMHLGDSFIVAGGVGSGKTTLMNAMTGDIPDGQLNLIIEELPEMAPLCEWAVRLTNRAENHEGKGRIDMVRNLINSLRMNADNEYIGEVRSADVAYLFLRTSLIVKRQTGTTFHSHVGLHAGVEGVLTRFLLEAADGAGMQASVMNMAGMMGDKIRFVFTLRDTRHGKRITEIGEILGFDFAERALLWQPVLTYDAKVDAFSFHGVTDAMRERAEVEGIDVTLSQNREAVRCYRIAT</sequence>
<dbReference type="Proteomes" id="UP000053557">
    <property type="component" value="Unassembled WGS sequence"/>
</dbReference>